<dbReference type="KEGG" id="des:DSOUD_1015"/>
<feature type="transmembrane region" description="Helical" evidence="7">
    <location>
        <begin position="222"/>
        <end position="244"/>
    </location>
</feature>
<evidence type="ECO:0000256" key="7">
    <source>
        <dbReference type="SAM" id="Phobius"/>
    </source>
</evidence>
<keyword evidence="9" id="KW-1185">Reference proteome</keyword>
<name>A0A0M4D184_9BACT</name>
<feature type="transmembrane region" description="Helical" evidence="7">
    <location>
        <begin position="158"/>
        <end position="182"/>
    </location>
</feature>
<evidence type="ECO:0000313" key="8">
    <source>
        <dbReference type="EMBL" id="ALC15801.1"/>
    </source>
</evidence>
<reference evidence="8 9" key="1">
    <citation type="submission" date="2015-07" db="EMBL/GenBank/DDBJ databases">
        <title>Isolation and Genomic Characterization of a Novel Halophilic Metal-Reducing Deltaproteobacterium from the Deep Subsurface.</title>
        <authorList>
            <person name="Badalamenti J.P."/>
            <person name="Summers Z.M."/>
            <person name="Gralnick J.A."/>
            <person name="Bond D.R."/>
        </authorList>
    </citation>
    <scope>NUCLEOTIDE SEQUENCE [LARGE SCALE GENOMIC DNA]</scope>
    <source>
        <strain evidence="8 9">WTL</strain>
    </source>
</reference>
<gene>
    <name evidence="8" type="ORF">DSOUD_1015</name>
</gene>
<accession>A0A0M4D184</accession>
<dbReference type="Proteomes" id="UP000057158">
    <property type="component" value="Chromosome"/>
</dbReference>
<proteinExistence type="inferred from homology"/>
<organism evidence="8 9">
    <name type="scientific">Desulfuromonas soudanensis</name>
    <dbReference type="NCBI Taxonomy" id="1603606"/>
    <lineage>
        <taxon>Bacteria</taxon>
        <taxon>Pseudomonadati</taxon>
        <taxon>Thermodesulfobacteriota</taxon>
        <taxon>Desulfuromonadia</taxon>
        <taxon>Desulfuromonadales</taxon>
        <taxon>Desulfuromonadaceae</taxon>
        <taxon>Desulfuromonas</taxon>
    </lineage>
</organism>
<dbReference type="GO" id="GO:0005886">
    <property type="term" value="C:plasma membrane"/>
    <property type="evidence" value="ECO:0007669"/>
    <property type="project" value="UniProtKB-SubCell"/>
</dbReference>
<keyword evidence="4 7" id="KW-0812">Transmembrane</keyword>
<evidence type="ECO:0000256" key="4">
    <source>
        <dbReference type="ARBA" id="ARBA00022692"/>
    </source>
</evidence>
<feature type="transmembrane region" description="Helical" evidence="7">
    <location>
        <begin position="320"/>
        <end position="341"/>
    </location>
</feature>
<comment type="similarity">
    <text evidence="2">Belongs to the UPF0324 family.</text>
</comment>
<protein>
    <submittedName>
        <fullName evidence="8">Putative membrane protein YadS</fullName>
    </submittedName>
</protein>
<keyword evidence="3" id="KW-1003">Cell membrane</keyword>
<dbReference type="EMBL" id="CP010802">
    <property type="protein sequence ID" value="ALC15801.1"/>
    <property type="molecule type" value="Genomic_DNA"/>
</dbReference>
<sequence length="342" mass="36674">MVATARVGKVWDSRRAILLAIFIGTLFFLFQRFIGSYFTDPLILSLVAGIAVRALTGSRWQLQESFLPVYRLFIPVGIFFYAVKNLNFSRNLSLSPSLLGLLVLVMLVYFVTIFLLGAWMGQKKTITYLTAAGSAICGASAIAITSPALDAEPDDVSISLLAVASTSLVALFVIFPFLGTLFDLSGTTYALASGSVLQLTGFVKAAVGHMPYLSGAIPASELAALALSVKAGRYLGLLVAIPLLSSLARKRMSLPWTLWVFVGAGLLGTRLSMAFPTFYQETLLPVVQPIYLLSWSIAMAAIGLSADIRELHSDHGVKALIQAFCGCCAAVATFFAGLFVIY</sequence>
<feature type="transmembrane region" description="Helical" evidence="7">
    <location>
        <begin position="290"/>
        <end position="308"/>
    </location>
</feature>
<dbReference type="PANTHER" id="PTHR30106">
    <property type="entry name" value="INNER MEMBRANE PROTEIN YEIH-RELATED"/>
    <property type="match status" value="1"/>
</dbReference>
<feature type="transmembrane region" description="Helical" evidence="7">
    <location>
        <begin position="256"/>
        <end position="278"/>
    </location>
</feature>
<evidence type="ECO:0000256" key="6">
    <source>
        <dbReference type="ARBA" id="ARBA00023136"/>
    </source>
</evidence>
<feature type="transmembrane region" description="Helical" evidence="7">
    <location>
        <begin position="16"/>
        <end position="34"/>
    </location>
</feature>
<dbReference type="STRING" id="1603606.DSOUD_1015"/>
<dbReference type="PANTHER" id="PTHR30106:SF2">
    <property type="entry name" value="UPF0324 INNER MEMBRANE PROTEIN YEIH"/>
    <property type="match status" value="1"/>
</dbReference>
<evidence type="ECO:0000256" key="5">
    <source>
        <dbReference type="ARBA" id="ARBA00022989"/>
    </source>
</evidence>
<keyword evidence="5 7" id="KW-1133">Transmembrane helix</keyword>
<feature type="transmembrane region" description="Helical" evidence="7">
    <location>
        <begin position="126"/>
        <end position="146"/>
    </location>
</feature>
<dbReference type="InterPro" id="IPR018383">
    <property type="entry name" value="UPF0324_pro"/>
</dbReference>
<evidence type="ECO:0000313" key="9">
    <source>
        <dbReference type="Proteomes" id="UP000057158"/>
    </source>
</evidence>
<evidence type="ECO:0000256" key="1">
    <source>
        <dbReference type="ARBA" id="ARBA00004651"/>
    </source>
</evidence>
<dbReference type="RefSeq" id="WP_053549967.1">
    <property type="nucleotide sequence ID" value="NZ_CP010802.1"/>
</dbReference>
<dbReference type="Pfam" id="PF03601">
    <property type="entry name" value="Cons_hypoth698"/>
    <property type="match status" value="1"/>
</dbReference>
<feature type="transmembrane region" description="Helical" evidence="7">
    <location>
        <begin position="98"/>
        <end position="119"/>
    </location>
</feature>
<feature type="transmembrane region" description="Helical" evidence="7">
    <location>
        <begin position="189"/>
        <end position="210"/>
    </location>
</feature>
<evidence type="ECO:0000256" key="2">
    <source>
        <dbReference type="ARBA" id="ARBA00007977"/>
    </source>
</evidence>
<dbReference type="PATRIC" id="fig|1603606.3.peg.1113"/>
<dbReference type="AlphaFoldDB" id="A0A0M4D184"/>
<evidence type="ECO:0000256" key="3">
    <source>
        <dbReference type="ARBA" id="ARBA00022475"/>
    </source>
</evidence>
<keyword evidence="6 7" id="KW-0472">Membrane</keyword>
<comment type="subcellular location">
    <subcellularLocation>
        <location evidence="1">Cell membrane</location>
        <topology evidence="1">Multi-pass membrane protein</topology>
    </subcellularLocation>
</comment>